<accession>A0ACC0NFU5</accession>
<sequence>MFRTHLDSPMPTCHVAGNMYWNRDLDGLQMISLVNSTAITAACELILSLGLKEVEVESDNKKAISLSVSELVPPWDARAVVLDIRHMAVEEQISFRWVSRIANRAAHEVAALARHSLLPCNWNVNPPLSLLSILCNERSM</sequence>
<proteinExistence type="predicted"/>
<comment type="caution">
    <text evidence="1">The sequence shown here is derived from an EMBL/GenBank/DDBJ whole genome shotgun (WGS) entry which is preliminary data.</text>
</comment>
<keyword evidence="2" id="KW-1185">Reference proteome</keyword>
<reference evidence="1" key="1">
    <citation type="submission" date="2022-02" db="EMBL/GenBank/DDBJ databases">
        <title>Plant Genome Project.</title>
        <authorList>
            <person name="Zhang R.-G."/>
        </authorList>
    </citation>
    <scope>NUCLEOTIDE SEQUENCE</scope>
    <source>
        <strain evidence="1">AT1</strain>
    </source>
</reference>
<protein>
    <submittedName>
        <fullName evidence="1">Uncharacterized protein</fullName>
    </submittedName>
</protein>
<organism evidence="1 2">
    <name type="scientific">Rhododendron molle</name>
    <name type="common">Chinese azalea</name>
    <name type="synonym">Azalea mollis</name>
    <dbReference type="NCBI Taxonomy" id="49168"/>
    <lineage>
        <taxon>Eukaryota</taxon>
        <taxon>Viridiplantae</taxon>
        <taxon>Streptophyta</taxon>
        <taxon>Embryophyta</taxon>
        <taxon>Tracheophyta</taxon>
        <taxon>Spermatophyta</taxon>
        <taxon>Magnoliopsida</taxon>
        <taxon>eudicotyledons</taxon>
        <taxon>Gunneridae</taxon>
        <taxon>Pentapetalae</taxon>
        <taxon>asterids</taxon>
        <taxon>Ericales</taxon>
        <taxon>Ericaceae</taxon>
        <taxon>Ericoideae</taxon>
        <taxon>Rhodoreae</taxon>
        <taxon>Rhododendron</taxon>
    </lineage>
</organism>
<gene>
    <name evidence="1" type="ORF">RHMOL_Rhmol06G0240700</name>
</gene>
<dbReference type="EMBL" id="CM046393">
    <property type="protein sequence ID" value="KAI8552125.1"/>
    <property type="molecule type" value="Genomic_DNA"/>
</dbReference>
<name>A0ACC0NFU5_RHOML</name>
<evidence type="ECO:0000313" key="2">
    <source>
        <dbReference type="Proteomes" id="UP001062846"/>
    </source>
</evidence>
<dbReference type="Proteomes" id="UP001062846">
    <property type="component" value="Chromosome 6"/>
</dbReference>
<evidence type="ECO:0000313" key="1">
    <source>
        <dbReference type="EMBL" id="KAI8552125.1"/>
    </source>
</evidence>